<dbReference type="InterPro" id="IPR036956">
    <property type="entry name" value="Impact_N_sf"/>
</dbReference>
<evidence type="ECO:0000256" key="1">
    <source>
        <dbReference type="ARBA" id="ARBA00007665"/>
    </source>
</evidence>
<evidence type="ECO:0000313" key="3">
    <source>
        <dbReference type="EMBL" id="MDM5271011.1"/>
    </source>
</evidence>
<gene>
    <name evidence="3" type="ORF">PGH07_02340</name>
</gene>
<sequence length="184" mass="20883">MQTLQSSAESLTEVNKSKFITYLVPIREFDGLQDRLKSENPKANHVVYALRYLNEYDQVVENSSDDGEPKGCAGVPALNVLRGEELINCAVLIVRYFGGIKLGTGGMARAYSQAVKDVLDISELIPYQKQVAYSFETSYSDVDKTHYRLKQLGIDHYDREFGIENVTWTIKSDEEKIDQFLKLD</sequence>
<accession>A0ABT7QXE8</accession>
<protein>
    <submittedName>
        <fullName evidence="3">IMPACT family protein</fullName>
    </submittedName>
</protein>
<comment type="similarity">
    <text evidence="1">Belongs to the IMPACT family.</text>
</comment>
<dbReference type="InterPro" id="IPR020568">
    <property type="entry name" value="Ribosomal_Su5_D2-typ_SF"/>
</dbReference>
<name>A0ABT7QXE8_9BACT</name>
<dbReference type="Pfam" id="PF01205">
    <property type="entry name" value="Impact_N"/>
    <property type="match status" value="1"/>
</dbReference>
<dbReference type="RefSeq" id="WP_289412293.1">
    <property type="nucleotide sequence ID" value="NZ_JAQIBD010000001.1"/>
</dbReference>
<dbReference type="Proteomes" id="UP001169069">
    <property type="component" value="Unassembled WGS sequence"/>
</dbReference>
<proteinExistence type="inferred from homology"/>
<dbReference type="PANTHER" id="PTHR16301">
    <property type="entry name" value="IMPACT-RELATED"/>
    <property type="match status" value="1"/>
</dbReference>
<dbReference type="SUPFAM" id="SSF54211">
    <property type="entry name" value="Ribosomal protein S5 domain 2-like"/>
    <property type="match status" value="1"/>
</dbReference>
<dbReference type="InterPro" id="IPR023582">
    <property type="entry name" value="Impact"/>
</dbReference>
<feature type="domain" description="Impact N-terminal" evidence="2">
    <location>
        <begin position="16"/>
        <end position="119"/>
    </location>
</feature>
<dbReference type="Gene3D" id="3.30.230.30">
    <property type="entry name" value="Impact, N-terminal domain"/>
    <property type="match status" value="1"/>
</dbReference>
<organism evidence="3 4">
    <name type="scientific">Sulfurovum zhangzhouensis</name>
    <dbReference type="NCBI Taxonomy" id="3019067"/>
    <lineage>
        <taxon>Bacteria</taxon>
        <taxon>Pseudomonadati</taxon>
        <taxon>Campylobacterota</taxon>
        <taxon>Epsilonproteobacteria</taxon>
        <taxon>Campylobacterales</taxon>
        <taxon>Sulfurovaceae</taxon>
        <taxon>Sulfurovum</taxon>
    </lineage>
</organism>
<keyword evidence="4" id="KW-1185">Reference proteome</keyword>
<reference evidence="3" key="1">
    <citation type="submission" date="2023-01" db="EMBL/GenBank/DDBJ databases">
        <title>Sulfurovum sp. zt1-1 genome assembly.</title>
        <authorList>
            <person name="Wang J."/>
        </authorList>
    </citation>
    <scope>NUCLEOTIDE SEQUENCE</scope>
    <source>
        <strain evidence="3">Zt1-1</strain>
    </source>
</reference>
<dbReference type="InterPro" id="IPR001498">
    <property type="entry name" value="Impact_N"/>
</dbReference>
<dbReference type="PANTHER" id="PTHR16301:SF20">
    <property type="entry name" value="IMPACT FAMILY MEMBER YIGZ"/>
    <property type="match status" value="1"/>
</dbReference>
<dbReference type="EMBL" id="JAQIBD010000001">
    <property type="protein sequence ID" value="MDM5271011.1"/>
    <property type="molecule type" value="Genomic_DNA"/>
</dbReference>
<comment type="caution">
    <text evidence="3">The sequence shown here is derived from an EMBL/GenBank/DDBJ whole genome shotgun (WGS) entry which is preliminary data.</text>
</comment>
<evidence type="ECO:0000259" key="2">
    <source>
        <dbReference type="Pfam" id="PF01205"/>
    </source>
</evidence>
<evidence type="ECO:0000313" key="4">
    <source>
        <dbReference type="Proteomes" id="UP001169069"/>
    </source>
</evidence>